<reference evidence="11" key="1">
    <citation type="submission" date="2022-10" db="EMBL/GenBank/DDBJ databases">
        <title>Tapping the CABI collections for fungal endophytes: first genome assemblies for Collariella, Neodidymelliopsis, Ascochyta clinopodiicola, Didymella pomorum, Didymosphaeria variabile, Neocosmospora piperis and Neocucurbitaria cava.</title>
        <authorList>
            <person name="Hill R."/>
        </authorList>
    </citation>
    <scope>NUCLEOTIDE SEQUENCE</scope>
    <source>
        <strain evidence="11">IMI 356814</strain>
    </source>
</reference>
<evidence type="ECO:0000256" key="2">
    <source>
        <dbReference type="ARBA" id="ARBA00009349"/>
    </source>
</evidence>
<feature type="domain" description="Quinate/shikimate 5-dehydrogenase/glutamyl-tRNA reductase" evidence="8">
    <location>
        <begin position="670"/>
        <end position="712"/>
    </location>
</feature>
<dbReference type="InterPro" id="IPR006151">
    <property type="entry name" value="Shikm_DH/Glu-tRNA_Rdtase"/>
</dbReference>
<dbReference type="GO" id="GO:0004764">
    <property type="term" value="F:shikimate 3-dehydrogenase (NADP+) activity"/>
    <property type="evidence" value="ECO:0007669"/>
    <property type="project" value="InterPro"/>
</dbReference>
<evidence type="ECO:0000256" key="7">
    <source>
        <dbReference type="SAM" id="MobiDB-lite"/>
    </source>
</evidence>
<feature type="domain" description="Shikimate dehydrogenase substrate binding N-terminal" evidence="9">
    <location>
        <begin position="528"/>
        <end position="608"/>
    </location>
</feature>
<dbReference type="InterPro" id="IPR041121">
    <property type="entry name" value="SDH_C"/>
</dbReference>
<gene>
    <name evidence="11" type="ORF">N0V83_000693</name>
</gene>
<dbReference type="Pfam" id="PF01487">
    <property type="entry name" value="DHquinase_I"/>
    <property type="match status" value="1"/>
</dbReference>
<dbReference type="CDD" id="cd00502">
    <property type="entry name" value="DHQase_I"/>
    <property type="match status" value="1"/>
</dbReference>
<evidence type="ECO:0000256" key="6">
    <source>
        <dbReference type="ARBA" id="ARBA00023163"/>
    </source>
</evidence>
<dbReference type="InterPro" id="IPR046346">
    <property type="entry name" value="Aminoacid_DH-like_N_sf"/>
</dbReference>
<dbReference type="Pfam" id="PF08501">
    <property type="entry name" value="Shikimate_dh_N"/>
    <property type="match status" value="1"/>
</dbReference>
<evidence type="ECO:0008006" key="13">
    <source>
        <dbReference type="Google" id="ProtNLM"/>
    </source>
</evidence>
<feature type="domain" description="SDH C-terminal" evidence="10">
    <location>
        <begin position="816"/>
        <end position="846"/>
    </location>
</feature>
<dbReference type="GO" id="GO:0009423">
    <property type="term" value="P:chorismate biosynthetic process"/>
    <property type="evidence" value="ECO:0007669"/>
    <property type="project" value="TreeGrafter"/>
</dbReference>
<evidence type="ECO:0000259" key="8">
    <source>
        <dbReference type="Pfam" id="PF01488"/>
    </source>
</evidence>
<keyword evidence="12" id="KW-1185">Reference proteome</keyword>
<dbReference type="PRINTS" id="PR01100">
    <property type="entry name" value="SHIKIMTKNASE"/>
</dbReference>
<comment type="similarity">
    <text evidence="1">In the 2nd section; belongs to the type-I 3-dehydroquinase family.</text>
</comment>
<comment type="similarity">
    <text evidence="2">In the N-terminal section; belongs to the shikimate kinase family.</text>
</comment>
<dbReference type="InterPro" id="IPR027417">
    <property type="entry name" value="P-loop_NTPase"/>
</dbReference>
<evidence type="ECO:0000313" key="11">
    <source>
        <dbReference type="EMBL" id="KAJ4377863.1"/>
    </source>
</evidence>
<dbReference type="AlphaFoldDB" id="A0A9W8YJ47"/>
<dbReference type="SUPFAM" id="SSF51569">
    <property type="entry name" value="Aldolase"/>
    <property type="match status" value="1"/>
</dbReference>
<dbReference type="InterPro" id="IPR036291">
    <property type="entry name" value="NAD(P)-bd_dom_sf"/>
</dbReference>
<dbReference type="Gene3D" id="3.20.20.70">
    <property type="entry name" value="Aldolase class I"/>
    <property type="match status" value="1"/>
</dbReference>
<dbReference type="Gene3D" id="3.40.50.10860">
    <property type="entry name" value="Leucine Dehydrogenase, chain A, domain 1"/>
    <property type="match status" value="1"/>
</dbReference>
<keyword evidence="5" id="KW-0805">Transcription regulation</keyword>
<dbReference type="GO" id="GO:0003855">
    <property type="term" value="F:3-dehydroquinate dehydratase activity"/>
    <property type="evidence" value="ECO:0007669"/>
    <property type="project" value="InterPro"/>
</dbReference>
<dbReference type="PANTHER" id="PTHR21090">
    <property type="entry name" value="AROM/DEHYDROQUINATE SYNTHASE"/>
    <property type="match status" value="1"/>
</dbReference>
<evidence type="ECO:0000313" key="12">
    <source>
        <dbReference type="Proteomes" id="UP001140560"/>
    </source>
</evidence>
<evidence type="ECO:0000256" key="5">
    <source>
        <dbReference type="ARBA" id="ARBA00023015"/>
    </source>
</evidence>
<dbReference type="GO" id="GO:0003866">
    <property type="term" value="F:3-phosphoshikimate 1-carboxyvinyltransferase activity"/>
    <property type="evidence" value="ECO:0007669"/>
    <property type="project" value="TreeGrafter"/>
</dbReference>
<keyword evidence="4" id="KW-0672">Quinate metabolism</keyword>
<dbReference type="EMBL" id="JAPEUY010000001">
    <property type="protein sequence ID" value="KAJ4377863.1"/>
    <property type="molecule type" value="Genomic_DNA"/>
</dbReference>
<dbReference type="InterPro" id="IPR013708">
    <property type="entry name" value="Shikimate_DH-bd_N"/>
</dbReference>
<keyword evidence="3" id="KW-0678">Repressor</keyword>
<dbReference type="SUPFAM" id="SSF52540">
    <property type="entry name" value="P-loop containing nucleoside triphosphate hydrolases"/>
    <property type="match status" value="1"/>
</dbReference>
<organism evidence="11 12">
    <name type="scientific">Neocucurbitaria cava</name>
    <dbReference type="NCBI Taxonomy" id="798079"/>
    <lineage>
        <taxon>Eukaryota</taxon>
        <taxon>Fungi</taxon>
        <taxon>Dikarya</taxon>
        <taxon>Ascomycota</taxon>
        <taxon>Pezizomycotina</taxon>
        <taxon>Dothideomycetes</taxon>
        <taxon>Pleosporomycetidae</taxon>
        <taxon>Pleosporales</taxon>
        <taxon>Pleosporineae</taxon>
        <taxon>Cucurbitariaceae</taxon>
        <taxon>Neocucurbitaria</taxon>
    </lineage>
</organism>
<evidence type="ECO:0000256" key="1">
    <source>
        <dbReference type="ARBA" id="ARBA00006477"/>
    </source>
</evidence>
<dbReference type="Gene3D" id="3.40.50.300">
    <property type="entry name" value="P-loop containing nucleotide triphosphate hydrolases"/>
    <property type="match status" value="1"/>
</dbReference>
<accession>A0A9W8YJ47</accession>
<evidence type="ECO:0000259" key="9">
    <source>
        <dbReference type="Pfam" id="PF08501"/>
    </source>
</evidence>
<dbReference type="Pfam" id="PF01488">
    <property type="entry name" value="Shikimate_DH"/>
    <property type="match status" value="1"/>
</dbReference>
<dbReference type="CDD" id="cd01065">
    <property type="entry name" value="NAD_bind_Shikimate_DH"/>
    <property type="match status" value="1"/>
</dbReference>
<evidence type="ECO:0000256" key="3">
    <source>
        <dbReference type="ARBA" id="ARBA00022491"/>
    </source>
</evidence>
<evidence type="ECO:0000256" key="4">
    <source>
        <dbReference type="ARBA" id="ARBA00022911"/>
    </source>
</evidence>
<feature type="region of interest" description="Disordered" evidence="7">
    <location>
        <begin position="1"/>
        <end position="67"/>
    </location>
</feature>
<dbReference type="OrthoDB" id="4415835at2759"/>
<dbReference type="Pfam" id="PF01202">
    <property type="entry name" value="SKI"/>
    <property type="match status" value="1"/>
</dbReference>
<sequence>MSQDNMASNTFSHAGQLPLSSGATPPGTSGSYDRQNVSVGGIPSVGSSARSTPRDTPAPTAESNECRRRFEPDASIVLIGMRGTGKSTLAVIASIACRRRVVDIDDLFQEATGFYTAKYRKQFGAANHNLRQEELLRSALQTHNKGAIIVCNGGSLERNGQALMRDFAKTHAVIHVVRDFHSMHEYLNGVELSRLKDLLAFTAPILRRCSNYEFYNMSETTTATSTTTTDELAAPAFLTLKRTQRTFLKFLSLITTREHTGGPVGSSIPALEPGYPLSDVPTELRKYTCAVQVPLADLLAEDVNIQCFELGSDAFEVTVDPNRHRLTTDHVDDISSCISKVRRSTVVPIIYHVLPTVESPVSYLEHVHHGLRMAPEFATVDLSLDHAKLTEVITSRGITKIIGTLHADKPWDDPSWIMQYDLAVRLGCAVVRFTRPARSTDDDVPTQSLQSRVSTSEIQIPLVLYNTGCAGRRSVCFNRHLTPVVPSLLREKSAFATPLEPNTSWITAREVTKALYTSFTFDPMNMYIIGARLGYSVSPAMHNAAYDSCGMPHHFVRVQSPSLNSLKELVRKPNFGGSIVIQPFKIEVISLADSLSQHARAIGAVNTLIPVRHLQGDGTIPSDLELFQERNQAGPIQALYGDNTEWIGIRSCVRRGLTPANAVRPTTSGLIIGAGGMARAAVYALLQLGVKHIVIFNRTLEKAQNLVAHFNRLVLSSTATRAELSVSRHDFHPAFHILKSREDAWPDDVRQPTIILSCIPADPIDGGPAAQFTLPAQWMKSPTGGVVMEIAYKTLNTPLMQQVRDEGSRLWAYMDGLDFLPEQAFAQFELFTGKRAPRRIMREEVLRAWRDEQGNPDAEMVQRRLKAIDDQEP</sequence>
<dbReference type="InterPro" id="IPR013785">
    <property type="entry name" value="Aldolase_TIM"/>
</dbReference>
<dbReference type="SUPFAM" id="SSF51735">
    <property type="entry name" value="NAD(P)-binding Rossmann-fold domains"/>
    <property type="match status" value="1"/>
</dbReference>
<name>A0A9W8YJ47_9PLEO</name>
<comment type="caution">
    <text evidence="11">The sequence shown here is derived from an EMBL/GenBank/DDBJ whole genome shotgun (WGS) entry which is preliminary data.</text>
</comment>
<dbReference type="Proteomes" id="UP001140560">
    <property type="component" value="Unassembled WGS sequence"/>
</dbReference>
<dbReference type="FunFam" id="3.40.50.720:FF:000386">
    <property type="entry name" value="Quinate repressor protein"/>
    <property type="match status" value="1"/>
</dbReference>
<dbReference type="Gene3D" id="3.40.50.720">
    <property type="entry name" value="NAD(P)-binding Rossmann-like Domain"/>
    <property type="match status" value="1"/>
</dbReference>
<evidence type="ECO:0000259" key="10">
    <source>
        <dbReference type="Pfam" id="PF18317"/>
    </source>
</evidence>
<dbReference type="PANTHER" id="PTHR21090:SF27">
    <property type="entry name" value="QUINATE REPRESSOR PROTEIN"/>
    <property type="match status" value="1"/>
</dbReference>
<dbReference type="InterPro" id="IPR001381">
    <property type="entry name" value="DHquinase_I"/>
</dbReference>
<dbReference type="SUPFAM" id="SSF53223">
    <property type="entry name" value="Aminoacid dehydrogenase-like, N-terminal domain"/>
    <property type="match status" value="1"/>
</dbReference>
<proteinExistence type="inferred from homology"/>
<dbReference type="FunFam" id="3.40.50.10860:FF:000019">
    <property type="entry name" value="Quinate pathway repressor protein QutR"/>
    <property type="match status" value="1"/>
</dbReference>
<dbReference type="Pfam" id="PF18317">
    <property type="entry name" value="SDH_C"/>
    <property type="match status" value="1"/>
</dbReference>
<keyword evidence="6" id="KW-0804">Transcription</keyword>
<dbReference type="InterPro" id="IPR031322">
    <property type="entry name" value="Shikimate/glucono_kinase"/>
</dbReference>
<feature type="compositionally biased region" description="Low complexity" evidence="7">
    <location>
        <begin position="20"/>
        <end position="48"/>
    </location>
</feature>
<feature type="compositionally biased region" description="Polar residues" evidence="7">
    <location>
        <begin position="1"/>
        <end position="13"/>
    </location>
</feature>
<protein>
    <recommendedName>
        <fullName evidence="13">Quinate repressor protein</fullName>
    </recommendedName>
</protein>